<accession>A0A545UYG4</accession>
<evidence type="ECO:0000256" key="8">
    <source>
        <dbReference type="ARBA" id="ARBA00030409"/>
    </source>
</evidence>
<keyword evidence="6" id="KW-0658">Purine biosynthesis</keyword>
<reference evidence="10 11" key="1">
    <citation type="journal article" date="2019" name="Appl. Microbiol. Biotechnol.">
        <title>Genome sequence of Isaria javanica and comparative genome analysis insights into family S53 peptidase evolution in fungal entomopathogens.</title>
        <authorList>
            <person name="Lin R."/>
            <person name="Zhang X."/>
            <person name="Xin B."/>
            <person name="Zou M."/>
            <person name="Gao Y."/>
            <person name="Qin F."/>
            <person name="Hu Q."/>
            <person name="Xie B."/>
            <person name="Cheng X."/>
        </authorList>
    </citation>
    <scope>NUCLEOTIDE SEQUENCE [LARGE SCALE GENOMIC DNA]</scope>
    <source>
        <strain evidence="10 11">IJ1G</strain>
    </source>
</reference>
<keyword evidence="5" id="KW-0547">Nucleotide-binding</keyword>
<dbReference type="SUPFAM" id="SSF56104">
    <property type="entry name" value="SAICAR synthase-like"/>
    <property type="match status" value="2"/>
</dbReference>
<dbReference type="CDD" id="cd01414">
    <property type="entry name" value="SAICAR_synt_Sc"/>
    <property type="match status" value="1"/>
</dbReference>
<dbReference type="OrthoDB" id="9991235at2759"/>
<gene>
    <name evidence="10" type="ORF">IF1G_06494</name>
</gene>
<evidence type="ECO:0000256" key="3">
    <source>
        <dbReference type="ARBA" id="ARBA00016460"/>
    </source>
</evidence>
<dbReference type="GO" id="GO:0006189">
    <property type="term" value="P:'de novo' IMP biosynthetic process"/>
    <property type="evidence" value="ECO:0007669"/>
    <property type="project" value="UniProtKB-UniPathway"/>
</dbReference>
<dbReference type="InterPro" id="IPR028923">
    <property type="entry name" value="SAICAR_synt/ADE2_N"/>
</dbReference>
<dbReference type="UniPathway" id="UPA00074">
    <property type="reaction ID" value="UER00131"/>
</dbReference>
<evidence type="ECO:0000313" key="11">
    <source>
        <dbReference type="Proteomes" id="UP000315783"/>
    </source>
</evidence>
<evidence type="ECO:0000256" key="1">
    <source>
        <dbReference type="ARBA" id="ARBA00004672"/>
    </source>
</evidence>
<dbReference type="Gene3D" id="3.30.200.20">
    <property type="entry name" value="Phosphorylase Kinase, domain 1"/>
    <property type="match status" value="1"/>
</dbReference>
<evidence type="ECO:0000259" key="9">
    <source>
        <dbReference type="Pfam" id="PF01259"/>
    </source>
</evidence>
<dbReference type="InterPro" id="IPR018236">
    <property type="entry name" value="SAICAR_synthetase_CS"/>
</dbReference>
<dbReference type="Gene3D" id="3.30.470.20">
    <property type="entry name" value="ATP-grasp fold, B domain"/>
    <property type="match status" value="1"/>
</dbReference>
<dbReference type="GO" id="GO:0004639">
    <property type="term" value="F:phosphoribosylaminoimidazolesuccinocarboxamide synthase activity"/>
    <property type="evidence" value="ECO:0007669"/>
    <property type="project" value="UniProtKB-EC"/>
</dbReference>
<keyword evidence="7" id="KW-0067">ATP-binding</keyword>
<dbReference type="EC" id="6.3.2.6" evidence="2"/>
<dbReference type="GO" id="GO:0005737">
    <property type="term" value="C:cytoplasm"/>
    <property type="evidence" value="ECO:0007669"/>
    <property type="project" value="TreeGrafter"/>
</dbReference>
<dbReference type="PANTHER" id="PTHR43700:SF1">
    <property type="entry name" value="PHOSPHORIBOSYLAMINOIMIDAZOLE-SUCCINOCARBOXAMIDE SYNTHASE"/>
    <property type="match status" value="1"/>
</dbReference>
<evidence type="ECO:0000256" key="2">
    <source>
        <dbReference type="ARBA" id="ARBA00012217"/>
    </source>
</evidence>
<dbReference type="HAMAP" id="MF_00137">
    <property type="entry name" value="SAICAR_synth"/>
    <property type="match status" value="1"/>
</dbReference>
<comment type="caution">
    <text evidence="10">The sequence shown here is derived from an EMBL/GenBank/DDBJ whole genome shotgun (WGS) entry which is preliminary data.</text>
</comment>
<sequence length="359" mass="39524">MAAAGITTVKLQSLPFVASGKVRELYKIDDSSLLMVVTDRISAYDEILSNGVPDKGHILCQMSSHWFDVLRERVPELKHHVISMSPPAAPGVVTAEERALLRGRCMQIRSLKVFPIEAIVRGYITGSAWSEYSKSGTVHGISVPKGLELCQEFPDGPMYTPSTKAPAGEKDENISPEQARKIVGDKYADQIEALALKVYKTAHAYALERGIVIADTKMEFGRSTEFHGRLGSSLLPANCRKPMHVIVRGYLDPPPPATYANRPGHDLGLDEKTDEIILVDEVLTPDCSRFWPAPVQVGKDQPSYDKQYIRDYLTANGLKGKAGVVLPDNVVAETTSKYREVFHKLAGKTIDEARSGLEH</sequence>
<evidence type="ECO:0000256" key="5">
    <source>
        <dbReference type="ARBA" id="ARBA00022741"/>
    </source>
</evidence>
<evidence type="ECO:0000256" key="6">
    <source>
        <dbReference type="ARBA" id="ARBA00022755"/>
    </source>
</evidence>
<feature type="domain" description="SAICAR synthetase/ADE2 N-terminal" evidence="9">
    <location>
        <begin position="267"/>
        <end position="318"/>
    </location>
</feature>
<dbReference type="Proteomes" id="UP000315783">
    <property type="component" value="Unassembled WGS sequence"/>
</dbReference>
<evidence type="ECO:0000256" key="4">
    <source>
        <dbReference type="ARBA" id="ARBA00022598"/>
    </source>
</evidence>
<evidence type="ECO:0000313" key="10">
    <source>
        <dbReference type="EMBL" id="TQV94483.1"/>
    </source>
</evidence>
<comment type="pathway">
    <text evidence="1">Purine metabolism; IMP biosynthesis via de novo pathway; 5-amino-1-(5-phospho-D-ribosyl)imidazole-4-carboxamide from 5-amino-1-(5-phospho-D-ribosyl)imidazole-4-carboxylate: step 1/2.</text>
</comment>
<dbReference type="AlphaFoldDB" id="A0A545UYG4"/>
<dbReference type="PROSITE" id="PS01057">
    <property type="entry name" value="SAICAR_SYNTHETASE_1"/>
    <property type="match status" value="1"/>
</dbReference>
<dbReference type="Pfam" id="PF01259">
    <property type="entry name" value="SAICAR_synt"/>
    <property type="match status" value="2"/>
</dbReference>
<dbReference type="GO" id="GO:0005524">
    <property type="term" value="F:ATP binding"/>
    <property type="evidence" value="ECO:0007669"/>
    <property type="project" value="UniProtKB-KW"/>
</dbReference>
<keyword evidence="4" id="KW-0436">Ligase</keyword>
<evidence type="ECO:0000256" key="7">
    <source>
        <dbReference type="ARBA" id="ARBA00022840"/>
    </source>
</evidence>
<proteinExistence type="inferred from homology"/>
<dbReference type="EMBL" id="SPUK01000009">
    <property type="protein sequence ID" value="TQV94483.1"/>
    <property type="molecule type" value="Genomic_DNA"/>
</dbReference>
<dbReference type="STRING" id="43265.A0A545UYG4"/>
<name>A0A545UYG4_9HYPO</name>
<keyword evidence="11" id="KW-1185">Reference proteome</keyword>
<feature type="domain" description="SAICAR synthetase/ADE2 N-terminal" evidence="9">
    <location>
        <begin position="17"/>
        <end position="225"/>
    </location>
</feature>
<dbReference type="PANTHER" id="PTHR43700">
    <property type="entry name" value="PHOSPHORIBOSYLAMINOIMIDAZOLE-SUCCINOCARBOXAMIDE SYNTHASE"/>
    <property type="match status" value="1"/>
</dbReference>
<protein>
    <recommendedName>
        <fullName evidence="3">Phosphoribosylaminoimidazole-succinocarboxamide synthase</fullName>
        <ecNumber evidence="2">6.3.2.6</ecNumber>
    </recommendedName>
    <alternativeName>
        <fullName evidence="8">SAICAR synthetase</fullName>
    </alternativeName>
</protein>
<organism evidence="10 11">
    <name type="scientific">Cordyceps javanica</name>
    <dbReference type="NCBI Taxonomy" id="43265"/>
    <lineage>
        <taxon>Eukaryota</taxon>
        <taxon>Fungi</taxon>
        <taxon>Dikarya</taxon>
        <taxon>Ascomycota</taxon>
        <taxon>Pezizomycotina</taxon>
        <taxon>Sordariomycetes</taxon>
        <taxon>Hypocreomycetidae</taxon>
        <taxon>Hypocreales</taxon>
        <taxon>Cordycipitaceae</taxon>
        <taxon>Cordyceps</taxon>
    </lineage>
</organism>